<dbReference type="InterPro" id="IPR027798">
    <property type="entry name" value="Ub_Mut7C"/>
</dbReference>
<dbReference type="EMBL" id="LOHZ01000015">
    <property type="protein sequence ID" value="KYO68733.1"/>
    <property type="molecule type" value="Genomic_DNA"/>
</dbReference>
<name>A0A162N397_9FIRM</name>
<evidence type="ECO:0000313" key="3">
    <source>
        <dbReference type="Proteomes" id="UP000075737"/>
    </source>
</evidence>
<evidence type="ECO:0000259" key="1">
    <source>
        <dbReference type="Pfam" id="PF14451"/>
    </source>
</evidence>
<dbReference type="InterPro" id="IPR012675">
    <property type="entry name" value="Beta-grasp_dom_sf"/>
</dbReference>
<comment type="caution">
    <text evidence="2">The sequence shown here is derived from an EMBL/GenBank/DDBJ whole genome shotgun (WGS) entry which is preliminary data.</text>
</comment>
<proteinExistence type="predicted"/>
<evidence type="ECO:0000313" key="2">
    <source>
        <dbReference type="EMBL" id="KYO68733.1"/>
    </source>
</evidence>
<dbReference type="STRING" id="520767.ATZ99_02520"/>
<dbReference type="InterPro" id="IPR016155">
    <property type="entry name" value="Mopterin_synth/thiamin_S_b"/>
</dbReference>
<feature type="domain" description="Ubiquitin Mut7-C" evidence="1">
    <location>
        <begin position="3"/>
        <end position="72"/>
    </location>
</feature>
<dbReference type="Gene3D" id="3.10.20.30">
    <property type="match status" value="1"/>
</dbReference>
<organism evidence="2 3">
    <name type="scientific">Thermovenabulum gondwanense</name>
    <dbReference type="NCBI Taxonomy" id="520767"/>
    <lineage>
        <taxon>Bacteria</taxon>
        <taxon>Bacillati</taxon>
        <taxon>Bacillota</taxon>
        <taxon>Clostridia</taxon>
        <taxon>Thermosediminibacterales</taxon>
        <taxon>Thermosediminibacteraceae</taxon>
        <taxon>Thermovenabulum</taxon>
    </lineage>
</organism>
<protein>
    <recommendedName>
        <fullName evidence="1">Ubiquitin Mut7-C domain-containing protein</fullName>
    </recommendedName>
</protein>
<dbReference type="SUPFAM" id="SSF54285">
    <property type="entry name" value="MoaD/ThiS"/>
    <property type="match status" value="1"/>
</dbReference>
<dbReference type="Pfam" id="PF14451">
    <property type="entry name" value="Ub-Mut7C"/>
    <property type="match status" value="1"/>
</dbReference>
<dbReference type="RefSeq" id="WP_068747424.1">
    <property type="nucleotide sequence ID" value="NZ_LOHZ01000015.1"/>
</dbReference>
<reference evidence="2 3" key="1">
    <citation type="submission" date="2015-12" db="EMBL/GenBank/DDBJ databases">
        <title>Draft genome of Thermovenabulum gondwanense isolated from a red thermophilic microbial mat colonisisng an outflow channel of a bore well.</title>
        <authorList>
            <person name="Patel B.K."/>
        </authorList>
    </citation>
    <scope>NUCLEOTIDE SEQUENCE [LARGE SCALE GENOMIC DNA]</scope>
    <source>
        <strain evidence="2 3">R270</strain>
    </source>
</reference>
<gene>
    <name evidence="2" type="ORF">ATZ99_02520</name>
</gene>
<accession>A0A162N397</accession>
<keyword evidence="3" id="KW-1185">Reference proteome</keyword>
<dbReference type="OrthoDB" id="1808557at2"/>
<dbReference type="AlphaFoldDB" id="A0A162N397"/>
<dbReference type="Proteomes" id="UP000075737">
    <property type="component" value="Unassembled WGS sequence"/>
</dbReference>
<sequence>MVKVKLHLHLARFGEMGNKEFTINYEENMTLESLLKKLRIPKEEVGMFVVNGRWQDKNYIILDKDSIEIFPVYLGG</sequence>